<dbReference type="Gene3D" id="1.10.10.10">
    <property type="entry name" value="Winged helix-like DNA-binding domain superfamily/Winged helix DNA-binding domain"/>
    <property type="match status" value="1"/>
</dbReference>
<feature type="domain" description="ArnR1-like winged helix-turn-helix" evidence="1">
    <location>
        <begin position="6"/>
        <end position="75"/>
    </location>
</feature>
<evidence type="ECO:0000313" key="2">
    <source>
        <dbReference type="EMBL" id="RFA97696.1"/>
    </source>
</evidence>
<proteinExistence type="predicted"/>
<evidence type="ECO:0000313" key="5">
    <source>
        <dbReference type="Proteomes" id="UP000257123"/>
    </source>
</evidence>
<dbReference type="InterPro" id="IPR038723">
    <property type="entry name" value="ArnR1-like_HTH"/>
</dbReference>
<dbReference type="AlphaFoldDB" id="A0A371R2G6"/>
<dbReference type="Proteomes" id="UP000257123">
    <property type="component" value="Unassembled WGS sequence"/>
</dbReference>
<dbReference type="InterPro" id="IPR036388">
    <property type="entry name" value="WH-like_DNA-bd_sf"/>
</dbReference>
<dbReference type="Proteomes" id="UP000256877">
    <property type="component" value="Unassembled WGS sequence"/>
</dbReference>
<protein>
    <recommendedName>
        <fullName evidence="1">ArnR1-like winged helix-turn-helix domain-containing protein</fullName>
    </recommendedName>
</protein>
<reference evidence="4 5" key="1">
    <citation type="submission" date="2017-07" db="EMBL/GenBank/DDBJ databases">
        <title>Draft genome sequence of aerobic hyperthermophilic archaea, Pyrobaculum aerophilum YKB31 and YKB32.</title>
        <authorList>
            <person name="Mochizuki T."/>
            <person name="Berliner A.J."/>
            <person name="Yoshida-Takashima Y."/>
            <person name="Takaki Y."/>
            <person name="Nunoura T."/>
            <person name="Takai K."/>
        </authorList>
    </citation>
    <scope>NUCLEOTIDE SEQUENCE [LARGE SCALE GENOMIC DNA]</scope>
    <source>
        <strain evidence="2 5">YKB31</strain>
        <strain evidence="3 4">YKB32</strain>
    </source>
</reference>
<dbReference type="EMBL" id="NMUE01000004">
    <property type="protein sequence ID" value="RFA97696.1"/>
    <property type="molecule type" value="Genomic_DNA"/>
</dbReference>
<comment type="caution">
    <text evidence="2">The sequence shown here is derived from an EMBL/GenBank/DDBJ whole genome shotgun (WGS) entry which is preliminary data.</text>
</comment>
<dbReference type="Pfam" id="PF14947">
    <property type="entry name" value="HTH_45"/>
    <property type="match status" value="1"/>
</dbReference>
<evidence type="ECO:0000259" key="1">
    <source>
        <dbReference type="Pfam" id="PF14947"/>
    </source>
</evidence>
<organism evidence="2 5">
    <name type="scientific">Pyrobaculum aerophilum</name>
    <dbReference type="NCBI Taxonomy" id="13773"/>
    <lineage>
        <taxon>Archaea</taxon>
        <taxon>Thermoproteota</taxon>
        <taxon>Thermoprotei</taxon>
        <taxon>Thermoproteales</taxon>
        <taxon>Thermoproteaceae</taxon>
        <taxon>Pyrobaculum</taxon>
    </lineage>
</organism>
<dbReference type="InterPro" id="IPR036390">
    <property type="entry name" value="WH_DNA-bd_sf"/>
</dbReference>
<accession>A0A371R2G6</accession>
<gene>
    <name evidence="2" type="ORF">CGL51_02185</name>
    <name evidence="3" type="ORF">CGL52_02950</name>
</gene>
<dbReference type="EMBL" id="NMUF01000005">
    <property type="protein sequence ID" value="RFA99509.1"/>
    <property type="molecule type" value="Genomic_DNA"/>
</dbReference>
<dbReference type="RefSeq" id="WP_116420528.1">
    <property type="nucleotide sequence ID" value="NZ_NMUE01000004.1"/>
</dbReference>
<evidence type="ECO:0000313" key="4">
    <source>
        <dbReference type="Proteomes" id="UP000256877"/>
    </source>
</evidence>
<dbReference type="OrthoDB" id="26774at2157"/>
<evidence type="ECO:0000313" key="3">
    <source>
        <dbReference type="EMBL" id="RFA99509.1"/>
    </source>
</evidence>
<dbReference type="SUPFAM" id="SSF46785">
    <property type="entry name" value="Winged helix' DNA-binding domain"/>
    <property type="match status" value="1"/>
</dbReference>
<sequence length="78" mass="9008">MAKYDLDVIARILLNLLQGPMGRTQLYMRTKLNYPRFLQYLEFLKEKGLLAEADGAVRLTVRGYEVAKALEKAFDELL</sequence>
<name>A0A371R2G6_9CREN</name>